<feature type="region of interest" description="Disordered" evidence="3">
    <location>
        <begin position="1"/>
        <end position="34"/>
    </location>
</feature>
<reference evidence="5 6" key="1">
    <citation type="submission" date="2018-03" db="EMBL/GenBank/DDBJ databases">
        <title>Draft Genome Sequences of the Obligatory Marine Myxobacteria Enhygromyxa salina SWB007.</title>
        <authorList>
            <person name="Poehlein A."/>
            <person name="Moghaddam J.A."/>
            <person name="Harms H."/>
            <person name="Alanjari M."/>
            <person name="Koenig G.M."/>
            <person name="Daniel R."/>
            <person name="Schaeberle T.F."/>
        </authorList>
    </citation>
    <scope>NUCLEOTIDE SEQUENCE [LARGE SCALE GENOMIC DNA]</scope>
    <source>
        <strain evidence="5 6">SWB007</strain>
    </source>
</reference>
<evidence type="ECO:0000256" key="1">
    <source>
        <dbReference type="ARBA" id="ARBA00000085"/>
    </source>
</evidence>
<dbReference type="InterPro" id="IPR003594">
    <property type="entry name" value="HATPase_dom"/>
</dbReference>
<dbReference type="InterPro" id="IPR005467">
    <property type="entry name" value="His_kinase_dom"/>
</dbReference>
<dbReference type="AlphaFoldDB" id="A0A2S9YQH4"/>
<evidence type="ECO:0000313" key="5">
    <source>
        <dbReference type="EMBL" id="PRQ07328.1"/>
    </source>
</evidence>
<dbReference type="InterPro" id="IPR011495">
    <property type="entry name" value="Sig_transdc_His_kin_sub2_dim/P"/>
</dbReference>
<dbReference type="SUPFAM" id="SSF55874">
    <property type="entry name" value="ATPase domain of HSP90 chaperone/DNA topoisomerase II/histidine kinase"/>
    <property type="match status" value="1"/>
</dbReference>
<evidence type="ECO:0000313" key="6">
    <source>
        <dbReference type="Proteomes" id="UP000238823"/>
    </source>
</evidence>
<organism evidence="5 6">
    <name type="scientific">Enhygromyxa salina</name>
    <dbReference type="NCBI Taxonomy" id="215803"/>
    <lineage>
        <taxon>Bacteria</taxon>
        <taxon>Pseudomonadati</taxon>
        <taxon>Myxococcota</taxon>
        <taxon>Polyangia</taxon>
        <taxon>Nannocystales</taxon>
        <taxon>Nannocystaceae</taxon>
        <taxon>Enhygromyxa</taxon>
    </lineage>
</organism>
<protein>
    <recommendedName>
        <fullName evidence="2">histidine kinase</fullName>
        <ecNumber evidence="2">2.7.13.3</ecNumber>
    </recommendedName>
</protein>
<proteinExistence type="predicted"/>
<keyword evidence="5" id="KW-0418">Kinase</keyword>
<dbReference type="PRINTS" id="PR00344">
    <property type="entry name" value="BCTRLSENSOR"/>
</dbReference>
<feature type="domain" description="Histidine kinase" evidence="4">
    <location>
        <begin position="37"/>
        <end position="231"/>
    </location>
</feature>
<dbReference type="GO" id="GO:0004673">
    <property type="term" value="F:protein histidine kinase activity"/>
    <property type="evidence" value="ECO:0007669"/>
    <property type="project" value="UniProtKB-EC"/>
</dbReference>
<dbReference type="EC" id="2.7.13.3" evidence="2"/>
<dbReference type="InterPro" id="IPR036890">
    <property type="entry name" value="HATPase_C_sf"/>
</dbReference>
<evidence type="ECO:0000256" key="2">
    <source>
        <dbReference type="ARBA" id="ARBA00012438"/>
    </source>
</evidence>
<dbReference type="Pfam" id="PF07568">
    <property type="entry name" value="HisKA_2"/>
    <property type="match status" value="1"/>
</dbReference>
<name>A0A2S9YQH4_9BACT</name>
<dbReference type="SMART" id="SM00387">
    <property type="entry name" value="HATPase_c"/>
    <property type="match status" value="1"/>
</dbReference>
<evidence type="ECO:0000259" key="4">
    <source>
        <dbReference type="PROSITE" id="PS50109"/>
    </source>
</evidence>
<dbReference type="PANTHER" id="PTHR43065">
    <property type="entry name" value="SENSOR HISTIDINE KINASE"/>
    <property type="match status" value="1"/>
</dbReference>
<dbReference type="Gene3D" id="3.30.565.10">
    <property type="entry name" value="Histidine kinase-like ATPase, C-terminal domain"/>
    <property type="match status" value="1"/>
</dbReference>
<dbReference type="EMBL" id="PVNL01000057">
    <property type="protein sequence ID" value="PRQ07328.1"/>
    <property type="molecule type" value="Genomic_DNA"/>
</dbReference>
<dbReference type="PROSITE" id="PS50109">
    <property type="entry name" value="HIS_KIN"/>
    <property type="match status" value="1"/>
</dbReference>
<comment type="caution">
    <text evidence="5">The sequence shown here is derived from an EMBL/GenBank/DDBJ whole genome shotgun (WGS) entry which is preliminary data.</text>
</comment>
<evidence type="ECO:0000256" key="3">
    <source>
        <dbReference type="SAM" id="MobiDB-lite"/>
    </source>
</evidence>
<comment type="catalytic activity">
    <reaction evidence="1">
        <text>ATP + protein L-histidine = ADP + protein N-phospho-L-histidine.</text>
        <dbReference type="EC" id="2.7.13.3"/>
    </reaction>
</comment>
<dbReference type="InterPro" id="IPR004358">
    <property type="entry name" value="Sig_transdc_His_kin-like_C"/>
</dbReference>
<gene>
    <name evidence="5" type="primary">pdtaS</name>
    <name evidence="5" type="ORF">ENSA7_30380</name>
</gene>
<keyword evidence="5" id="KW-0808">Transferase</keyword>
<feature type="compositionally biased region" description="Acidic residues" evidence="3">
    <location>
        <begin position="1"/>
        <end position="21"/>
    </location>
</feature>
<dbReference type="Proteomes" id="UP000238823">
    <property type="component" value="Unassembled WGS sequence"/>
</dbReference>
<accession>A0A2S9YQH4</accession>
<sequence length="238" mass="26365">MSPIEDEAPPPDVDELDELIEPEPRPDPARAEGALRQARHQIRNELQLLTSLHALHIRRVDDPRARHELIRCYRRVGVVGVVHQLTADSGGTVSADRCLHTVAEFLEASARTMQGNCFELTLDFEPMRWNHHHATRIALIVDELFSNAIDHALPHTARAELALELRQIDDRTCLRVRDWGPGLPDDFEAANNDSLGLPMVCAVAQQLGGSLELTSAPGGGTEARLWLPTNLAIDEVQA</sequence>
<dbReference type="PANTHER" id="PTHR43065:SF23">
    <property type="entry name" value="SENSOR HISTIDINE KINASE PDTAS"/>
    <property type="match status" value="1"/>
</dbReference>
<dbReference type="Pfam" id="PF02518">
    <property type="entry name" value="HATPase_c"/>
    <property type="match status" value="1"/>
</dbReference>